<gene>
    <name evidence="12" type="ORF">PG996_007022</name>
</gene>
<dbReference type="Pfam" id="PF08030">
    <property type="entry name" value="NAD_binding_6"/>
    <property type="match status" value="1"/>
</dbReference>
<organism evidence="12 13">
    <name type="scientific">Apiospora saccharicola</name>
    <dbReference type="NCBI Taxonomy" id="335842"/>
    <lineage>
        <taxon>Eukaryota</taxon>
        <taxon>Fungi</taxon>
        <taxon>Dikarya</taxon>
        <taxon>Ascomycota</taxon>
        <taxon>Pezizomycotina</taxon>
        <taxon>Sordariomycetes</taxon>
        <taxon>Xylariomycetidae</taxon>
        <taxon>Amphisphaeriales</taxon>
        <taxon>Apiosporaceae</taxon>
        <taxon>Apiospora</taxon>
    </lineage>
</organism>
<keyword evidence="4 10" id="KW-0812">Transmembrane</keyword>
<evidence type="ECO:0000313" key="13">
    <source>
        <dbReference type="Proteomes" id="UP001446871"/>
    </source>
</evidence>
<dbReference type="CDD" id="cd06186">
    <property type="entry name" value="NOX_Duox_like_FAD_NADP"/>
    <property type="match status" value="1"/>
</dbReference>
<sequence>MSIMRRRFAGLDTYTSGPILTMRDAAVATATDSAAGSNPTISPYHNGLTGVNQTVNMLFKDMLWWSLGILALTMLTIRLMAIAWTKLRQVSAMSSPGDKQTYWKFSQWSWMPSIKNHLIYAPLWNKRHNREIRLSSAISIGTLPSRFHFILLGLYFSSNFVYMFVLNWNNTNKWSFYAEVRGRSGTLAAVNMIPLIIMAGRNNPLIGMLTVSFDTYNLLHRWMGRMVVIETIIHTIAWAVVQIADGGWESVGFKINHDSFIASGMVGTAALVILVILSLSPLRHAFYETFLNVHIILALIVFVCTWVHCATAEIPGGLPQLPWMVAIFLLWFADRFARMLRLVYYNWSRQGFTEASIVALPCEATRVTLFLPRHVEIRPGTHAYLRFRDVKAWENHPFSVAYVSHHPRVSTNSLEKDDIITREDIQRGTTAVSFIIGAHTGFTRALFDRATLADGEAVRMKAAMEGPYAGHHQLDSYGHAVMFCGSTGITHQLSYLKPLIEGYNDGTIATRRITLVWVIREFEALEWIRPWMNEILRMDNRRDILQMQVFVTRPKNPNQIQSPSSTVKVFSGRPNIMTIVKKEVEQQVGAMCVTVCGPGALADDVREAVREVQHGGSVVDFVEESFTW</sequence>
<proteinExistence type="inferred from homology"/>
<keyword evidence="6 10" id="KW-1133">Transmembrane helix</keyword>
<feature type="transmembrane region" description="Helical" evidence="10">
    <location>
        <begin position="291"/>
        <end position="308"/>
    </location>
</feature>
<dbReference type="Gene3D" id="3.40.50.80">
    <property type="entry name" value="Nucleotide-binding domain of ferredoxin-NADP reductase (FNR) module"/>
    <property type="match status" value="1"/>
</dbReference>
<dbReference type="InterPro" id="IPR051410">
    <property type="entry name" value="Ferric/Cupric_Reductase"/>
</dbReference>
<accession>A0ABR1VCD4</accession>
<feature type="transmembrane region" description="Helical" evidence="10">
    <location>
        <begin position="62"/>
        <end position="84"/>
    </location>
</feature>
<dbReference type="InterPro" id="IPR013130">
    <property type="entry name" value="Fe3_Rdtase_TM_dom"/>
</dbReference>
<dbReference type="InterPro" id="IPR039261">
    <property type="entry name" value="FNR_nucleotide-bd"/>
</dbReference>
<dbReference type="SFLD" id="SFLDG01168">
    <property type="entry name" value="Ferric_reductase_subgroup_(FRE"/>
    <property type="match status" value="1"/>
</dbReference>
<dbReference type="InterPro" id="IPR013121">
    <property type="entry name" value="Fe_red_NAD-bd_6"/>
</dbReference>
<keyword evidence="9 10" id="KW-0472">Membrane</keyword>
<dbReference type="PANTHER" id="PTHR32361">
    <property type="entry name" value="FERRIC/CUPRIC REDUCTASE TRANSMEMBRANE COMPONENT"/>
    <property type="match status" value="1"/>
</dbReference>
<feature type="domain" description="FAD-binding FR-type" evidence="11">
    <location>
        <begin position="347"/>
        <end position="474"/>
    </location>
</feature>
<feature type="transmembrane region" description="Helical" evidence="10">
    <location>
        <begin position="147"/>
        <end position="165"/>
    </location>
</feature>
<evidence type="ECO:0000256" key="2">
    <source>
        <dbReference type="ARBA" id="ARBA00006278"/>
    </source>
</evidence>
<evidence type="ECO:0000256" key="10">
    <source>
        <dbReference type="SAM" id="Phobius"/>
    </source>
</evidence>
<evidence type="ECO:0000256" key="3">
    <source>
        <dbReference type="ARBA" id="ARBA00022448"/>
    </source>
</evidence>
<feature type="transmembrane region" description="Helical" evidence="10">
    <location>
        <begin position="222"/>
        <end position="240"/>
    </location>
</feature>
<evidence type="ECO:0000259" key="11">
    <source>
        <dbReference type="PROSITE" id="PS51384"/>
    </source>
</evidence>
<name>A0ABR1VCD4_9PEZI</name>
<dbReference type="SFLD" id="SFLDS00052">
    <property type="entry name" value="Ferric_Reductase_Domain"/>
    <property type="match status" value="1"/>
</dbReference>
<feature type="transmembrane region" description="Helical" evidence="10">
    <location>
        <begin position="260"/>
        <end position="279"/>
    </location>
</feature>
<evidence type="ECO:0000256" key="4">
    <source>
        <dbReference type="ARBA" id="ARBA00022692"/>
    </source>
</evidence>
<evidence type="ECO:0000256" key="5">
    <source>
        <dbReference type="ARBA" id="ARBA00022982"/>
    </source>
</evidence>
<dbReference type="Pfam" id="PF01794">
    <property type="entry name" value="Ferric_reduct"/>
    <property type="match status" value="1"/>
</dbReference>
<keyword evidence="13" id="KW-1185">Reference proteome</keyword>
<comment type="similarity">
    <text evidence="2">Belongs to the ferric reductase (FRE) family.</text>
</comment>
<reference evidence="12 13" key="1">
    <citation type="submission" date="2023-01" db="EMBL/GenBank/DDBJ databases">
        <title>Analysis of 21 Apiospora genomes using comparative genomics revels a genus with tremendous synthesis potential of carbohydrate active enzymes and secondary metabolites.</title>
        <authorList>
            <person name="Sorensen T."/>
        </authorList>
    </citation>
    <scope>NUCLEOTIDE SEQUENCE [LARGE SCALE GENOMIC DNA]</scope>
    <source>
        <strain evidence="12 13">CBS 83171</strain>
    </source>
</reference>
<dbReference type="PROSITE" id="PS51384">
    <property type="entry name" value="FAD_FR"/>
    <property type="match status" value="1"/>
</dbReference>
<dbReference type="Proteomes" id="UP001446871">
    <property type="component" value="Unassembled WGS sequence"/>
</dbReference>
<evidence type="ECO:0000256" key="8">
    <source>
        <dbReference type="ARBA" id="ARBA00023065"/>
    </source>
</evidence>
<dbReference type="Pfam" id="PF08022">
    <property type="entry name" value="FAD_binding_8"/>
    <property type="match status" value="1"/>
</dbReference>
<evidence type="ECO:0000313" key="12">
    <source>
        <dbReference type="EMBL" id="KAK8067910.1"/>
    </source>
</evidence>
<evidence type="ECO:0000256" key="1">
    <source>
        <dbReference type="ARBA" id="ARBA00004141"/>
    </source>
</evidence>
<comment type="caution">
    <text evidence="12">The sequence shown here is derived from an EMBL/GenBank/DDBJ whole genome shotgun (WGS) entry which is preliminary data.</text>
</comment>
<evidence type="ECO:0000256" key="9">
    <source>
        <dbReference type="ARBA" id="ARBA00023136"/>
    </source>
</evidence>
<dbReference type="InterPro" id="IPR013112">
    <property type="entry name" value="FAD-bd_8"/>
</dbReference>
<keyword evidence="8" id="KW-0406">Ion transport</keyword>
<dbReference type="PANTHER" id="PTHR32361:SF12">
    <property type="entry name" value="PUTATIVE (AFU_ORTHOLOGUE AFUA_1G14340)-RELATED"/>
    <property type="match status" value="1"/>
</dbReference>
<feature type="transmembrane region" description="Helical" evidence="10">
    <location>
        <begin position="320"/>
        <end position="337"/>
    </location>
</feature>
<evidence type="ECO:0000256" key="7">
    <source>
        <dbReference type="ARBA" id="ARBA00023002"/>
    </source>
</evidence>
<evidence type="ECO:0000256" key="6">
    <source>
        <dbReference type="ARBA" id="ARBA00022989"/>
    </source>
</evidence>
<dbReference type="InterPro" id="IPR017927">
    <property type="entry name" value="FAD-bd_FR_type"/>
</dbReference>
<protein>
    <submittedName>
        <fullName evidence="12">Ferric/cupric reductase transmembrane component 7</fullName>
    </submittedName>
</protein>
<keyword evidence="3" id="KW-0813">Transport</keyword>
<comment type="subcellular location">
    <subcellularLocation>
        <location evidence="1">Membrane</location>
        <topology evidence="1">Multi-pass membrane protein</topology>
    </subcellularLocation>
</comment>
<dbReference type="SUPFAM" id="SSF52343">
    <property type="entry name" value="Ferredoxin reductase-like, C-terminal NADP-linked domain"/>
    <property type="match status" value="1"/>
</dbReference>
<keyword evidence="5" id="KW-0249">Electron transport</keyword>
<dbReference type="EMBL" id="JAQQWM010000004">
    <property type="protein sequence ID" value="KAK8067910.1"/>
    <property type="molecule type" value="Genomic_DNA"/>
</dbReference>
<keyword evidence="7" id="KW-0560">Oxidoreductase</keyword>